<dbReference type="Gene3D" id="1.10.40.50">
    <property type="entry name" value="Probable gtpase engc, domain 3"/>
    <property type="match status" value="1"/>
</dbReference>
<dbReference type="Proteomes" id="UP001223079">
    <property type="component" value="Unassembled WGS sequence"/>
</dbReference>
<dbReference type="NCBIfam" id="TIGR00157">
    <property type="entry name" value="ribosome small subunit-dependent GTPase A"/>
    <property type="match status" value="1"/>
</dbReference>
<organism evidence="3 4">
    <name type="scientific">Streptococcus moroccensis</name>
    <dbReference type="NCBI Taxonomy" id="1451356"/>
    <lineage>
        <taxon>Bacteria</taxon>
        <taxon>Bacillati</taxon>
        <taxon>Bacillota</taxon>
        <taxon>Bacilli</taxon>
        <taxon>Lactobacillales</taxon>
        <taxon>Streptococcaceae</taxon>
        <taxon>Streptococcus</taxon>
    </lineage>
</organism>
<comment type="caution">
    <text evidence="3">The sequence shown here is derived from an EMBL/GenBank/DDBJ whole genome shotgun (WGS) entry which is preliminary data.</text>
</comment>
<dbReference type="InterPro" id="IPR010914">
    <property type="entry name" value="RsgA_GTPase_dom"/>
</dbReference>
<dbReference type="PANTHER" id="PTHR32120">
    <property type="entry name" value="SMALL RIBOSOMAL SUBUNIT BIOGENESIS GTPASE RSGA"/>
    <property type="match status" value="1"/>
</dbReference>
<evidence type="ECO:0000256" key="1">
    <source>
        <dbReference type="ARBA" id="ARBA00022517"/>
    </source>
</evidence>
<dbReference type="CDD" id="cd01854">
    <property type="entry name" value="YjeQ_EngC"/>
    <property type="match status" value="1"/>
</dbReference>
<sequence>MAYLLEKVTGVEKLARVVSETKGSYQVGLVDGSLLSIDKKRLKECYYVGDIVRLDTVAKEQTISGLIERNRIVKKARNKTAKDEHFAAKEQILATNVDQLMILLAVDQNLSLAKLERYLMVFGQEELDAHVLLTKCDLDDNYKGFIAQVNALYPEVHIHPVSLYQPEQLQEVQNLLPKEGVTLLIGSSGAGKTSLINSFLGEEVFQTQAVRKDSKGKHTTTTSLMIPLPQTKGYLIDTPGFKGIDSRDRLYPERLFGHIYEIAEDCKFSNCKHDTEPGCAIKVALTGGELANEIWQRYCYHSQSLTI</sequence>
<dbReference type="EMBL" id="JAUSTM010000002">
    <property type="protein sequence ID" value="MDQ0221765.1"/>
    <property type="molecule type" value="Genomic_DNA"/>
</dbReference>
<dbReference type="RefSeq" id="WP_307120993.1">
    <property type="nucleotide sequence ID" value="NZ_JAUSTM010000002.1"/>
</dbReference>
<name>A0ABT9YRM6_9STRE</name>
<dbReference type="EC" id="3.6.1.-" evidence="3"/>
<evidence type="ECO:0000259" key="2">
    <source>
        <dbReference type="PROSITE" id="PS50936"/>
    </source>
</evidence>
<dbReference type="PANTHER" id="PTHR32120:SF10">
    <property type="entry name" value="SMALL RIBOSOMAL SUBUNIT BIOGENESIS GTPASE RSGA"/>
    <property type="match status" value="1"/>
</dbReference>
<dbReference type="InterPro" id="IPR027417">
    <property type="entry name" value="P-loop_NTPase"/>
</dbReference>
<dbReference type="InterPro" id="IPR004881">
    <property type="entry name" value="Ribosome_biogen_GTPase_RsgA"/>
</dbReference>
<dbReference type="Pfam" id="PF03193">
    <property type="entry name" value="RsgA_GTPase"/>
    <property type="match status" value="1"/>
</dbReference>
<evidence type="ECO:0000313" key="4">
    <source>
        <dbReference type="Proteomes" id="UP001223079"/>
    </source>
</evidence>
<accession>A0ABT9YRM6</accession>
<keyword evidence="4" id="KW-1185">Reference proteome</keyword>
<feature type="domain" description="EngC GTPase" evidence="2">
    <location>
        <begin position="95"/>
        <end position="242"/>
    </location>
</feature>
<keyword evidence="3" id="KW-0378">Hydrolase</keyword>
<reference evidence="3 4" key="1">
    <citation type="submission" date="2023-07" db="EMBL/GenBank/DDBJ databases">
        <title>Genomic Encyclopedia of Type Strains, Phase IV (KMG-IV): sequencing the most valuable type-strain genomes for metagenomic binning, comparative biology and taxonomic classification.</title>
        <authorList>
            <person name="Goeker M."/>
        </authorList>
    </citation>
    <scope>NUCLEOTIDE SEQUENCE [LARGE SCALE GENOMIC DNA]</scope>
    <source>
        <strain evidence="3 4">DSM 105143</strain>
    </source>
</reference>
<dbReference type="SUPFAM" id="SSF52540">
    <property type="entry name" value="P-loop containing nucleoside triphosphate hydrolases"/>
    <property type="match status" value="1"/>
</dbReference>
<evidence type="ECO:0000313" key="3">
    <source>
        <dbReference type="EMBL" id="MDQ0221765.1"/>
    </source>
</evidence>
<dbReference type="Gene3D" id="3.40.50.300">
    <property type="entry name" value="P-loop containing nucleotide triphosphate hydrolases"/>
    <property type="match status" value="1"/>
</dbReference>
<keyword evidence="1" id="KW-0690">Ribosome biogenesis</keyword>
<protein>
    <submittedName>
        <fullName evidence="3">Ribosome biogenesis GTPase</fullName>
        <ecNumber evidence="3">3.6.1.-</ecNumber>
    </submittedName>
</protein>
<gene>
    <name evidence="3" type="ORF">J2S23_000297</name>
</gene>
<proteinExistence type="predicted"/>
<dbReference type="PROSITE" id="PS50936">
    <property type="entry name" value="ENGC_GTPASE"/>
    <property type="match status" value="1"/>
</dbReference>
<dbReference type="GO" id="GO:0016787">
    <property type="term" value="F:hydrolase activity"/>
    <property type="evidence" value="ECO:0007669"/>
    <property type="project" value="UniProtKB-KW"/>
</dbReference>